<accession>A0AC60QHX8</accession>
<sequence length="288" mass="32944">MAYKPLPGELFVASYMKCGTTWMQTIVYGILNDGTPPQDSIDFMLRSPYIDLLGAEAADKMPRPGAIKTHLPFEKVPYSPAAKYICIARNPYDCCVSFYHHMLNAPFEPPQGGDFDAFLDMFIRGEVHYGCYFRHLLSWYERKNDANVILVTFEELKKDTRGGVLKVADFIGKEYGEKLRNKPELLESVLRMADIEAMRKVFDDDMPTLVSRLFLLPPGKALQSLEKCKDMAWTVPPSRKKDGLIRKGLVGDYKNYFSSDHLTIMKDWITTKTKNSDVMSLWKNVELP</sequence>
<reference evidence="1 2" key="1">
    <citation type="journal article" date="2020" name="Cell">
        <title>Large-Scale Comparative Analyses of Tick Genomes Elucidate Their Genetic Diversity and Vector Capacities.</title>
        <authorList>
            <consortium name="Tick Genome and Microbiome Consortium (TIGMIC)"/>
            <person name="Jia N."/>
            <person name="Wang J."/>
            <person name="Shi W."/>
            <person name="Du L."/>
            <person name="Sun Y."/>
            <person name="Zhan W."/>
            <person name="Jiang J.F."/>
            <person name="Wang Q."/>
            <person name="Zhang B."/>
            <person name="Ji P."/>
            <person name="Bell-Sakyi L."/>
            <person name="Cui X.M."/>
            <person name="Yuan T.T."/>
            <person name="Jiang B.G."/>
            <person name="Yang W.F."/>
            <person name="Lam T.T."/>
            <person name="Chang Q.C."/>
            <person name="Ding S.J."/>
            <person name="Wang X.J."/>
            <person name="Zhu J.G."/>
            <person name="Ruan X.D."/>
            <person name="Zhao L."/>
            <person name="Wei J.T."/>
            <person name="Ye R.Z."/>
            <person name="Que T.C."/>
            <person name="Du C.H."/>
            <person name="Zhou Y.H."/>
            <person name="Cheng J.X."/>
            <person name="Dai P.F."/>
            <person name="Guo W.B."/>
            <person name="Han X.H."/>
            <person name="Huang E.J."/>
            <person name="Li L.F."/>
            <person name="Wei W."/>
            <person name="Gao Y.C."/>
            <person name="Liu J.Z."/>
            <person name="Shao H.Z."/>
            <person name="Wang X."/>
            <person name="Wang C.C."/>
            <person name="Yang T.C."/>
            <person name="Huo Q.B."/>
            <person name="Li W."/>
            <person name="Chen H.Y."/>
            <person name="Chen S.E."/>
            <person name="Zhou L.G."/>
            <person name="Ni X.B."/>
            <person name="Tian J.H."/>
            <person name="Sheng Y."/>
            <person name="Liu T."/>
            <person name="Pan Y.S."/>
            <person name="Xia L.Y."/>
            <person name="Li J."/>
            <person name="Zhao F."/>
            <person name="Cao W.C."/>
        </authorList>
    </citation>
    <scope>NUCLEOTIDE SEQUENCE [LARGE SCALE GENOMIC DNA]</scope>
    <source>
        <strain evidence="1">Iper-2018</strain>
    </source>
</reference>
<proteinExistence type="predicted"/>
<keyword evidence="2" id="KW-1185">Reference proteome</keyword>
<dbReference type="EMBL" id="JABSTQ010008973">
    <property type="protein sequence ID" value="KAG0433867.1"/>
    <property type="molecule type" value="Genomic_DNA"/>
</dbReference>
<protein>
    <submittedName>
        <fullName evidence="1">Uncharacterized protein</fullName>
    </submittedName>
</protein>
<name>A0AC60QHX8_IXOPE</name>
<organism evidence="1 2">
    <name type="scientific">Ixodes persulcatus</name>
    <name type="common">Taiga tick</name>
    <dbReference type="NCBI Taxonomy" id="34615"/>
    <lineage>
        <taxon>Eukaryota</taxon>
        <taxon>Metazoa</taxon>
        <taxon>Ecdysozoa</taxon>
        <taxon>Arthropoda</taxon>
        <taxon>Chelicerata</taxon>
        <taxon>Arachnida</taxon>
        <taxon>Acari</taxon>
        <taxon>Parasitiformes</taxon>
        <taxon>Ixodida</taxon>
        <taxon>Ixodoidea</taxon>
        <taxon>Ixodidae</taxon>
        <taxon>Ixodinae</taxon>
        <taxon>Ixodes</taxon>
    </lineage>
</organism>
<evidence type="ECO:0000313" key="1">
    <source>
        <dbReference type="EMBL" id="KAG0433867.1"/>
    </source>
</evidence>
<dbReference type="Proteomes" id="UP000805193">
    <property type="component" value="Unassembled WGS sequence"/>
</dbReference>
<comment type="caution">
    <text evidence="1">The sequence shown here is derived from an EMBL/GenBank/DDBJ whole genome shotgun (WGS) entry which is preliminary data.</text>
</comment>
<gene>
    <name evidence="1" type="ORF">HPB47_019524</name>
</gene>
<evidence type="ECO:0000313" key="2">
    <source>
        <dbReference type="Proteomes" id="UP000805193"/>
    </source>
</evidence>